<gene>
    <name evidence="3" type="ORF">GT019_16810</name>
</gene>
<feature type="domain" description="Transposon Tn7 transposition protein TnsD C-terminal" evidence="2">
    <location>
        <begin position="207"/>
        <end position="577"/>
    </location>
</feature>
<proteinExistence type="predicted"/>
<reference evidence="3 4" key="1">
    <citation type="submission" date="2020-01" db="EMBL/GenBank/DDBJ databases">
        <title>Paenibacillus soybeanensis sp. nov. isolated from the nodules of soybean (Glycine max(L.) Merr).</title>
        <authorList>
            <person name="Wang H."/>
        </authorList>
    </citation>
    <scope>NUCLEOTIDE SEQUENCE [LARGE SCALE GENOMIC DNA]</scope>
    <source>
        <strain evidence="3 4">T1</strain>
    </source>
</reference>
<evidence type="ECO:0000259" key="2">
    <source>
        <dbReference type="Pfam" id="PF15978"/>
    </source>
</evidence>
<sequence>MYLSFFPTPYPDEDFRSIIHRYHIRSINTEIHNSKQELLGVKSPHNTYFPYNIKHLLEKLPPMSGLNEELLINKHTLLPLFKPFISESRSQKVSKEILTGVTLDKSYIAGKLALKVISEVVRYCPICLESDYKQYGEVYAHRTHQLMLFETCPSHAVPLISHCPECSECLSKKVAESLLTTPCCSRGHKLNSQLYEHESNIFNQEINDDIQFIMNNSMNIEREMIIRKLREACWEKGYYTYSGQLSKRLSYEFLLKYSEEMCLKYGVSKSFIISNTRWRQMLDSNSNQTNIILYILLMRLFSPNVKDFLERSEICISNPLPYGCRPWKCLNRLCENHQSSSPILTKTFSEIKNGRHFVLFTCSACQIKFSVGWDLEERSNGYVKIINKGELWNREVLELYFQGLNNKEIAKKAHSNQAVIRNALVRLLGQDYKQKQSIENLKDVIGDIIDATNSIANSEELITKSRKKLMDILKVSPNLTRHQIYKALKGHYSILMKHDYEWLNDILPNKKAPSNKLDLELIDKELSEKVQAAAELLYLKNPSTQIKRFSIMNVLNRLDQGRIRDRLSKKELLPNTRLMLEKYVETKEDYLIRHIPSIVSQLKASGYRNPTFQSIVAFRRSYRNLPLNTQIKIQEKLNEVMAATDTL</sequence>
<dbReference type="InterPro" id="IPR032750">
    <property type="entry name" value="TnsD_C"/>
</dbReference>
<keyword evidence="4" id="KW-1185">Reference proteome</keyword>
<name>A0ABW9XT77_9BACL</name>
<dbReference type="Proteomes" id="UP000665561">
    <property type="component" value="Unassembled WGS sequence"/>
</dbReference>
<organism evidence="3 4">
    <name type="scientific">Paenibacillus glycinis</name>
    <dbReference type="NCBI Taxonomy" id="2697035"/>
    <lineage>
        <taxon>Bacteria</taxon>
        <taxon>Bacillati</taxon>
        <taxon>Bacillota</taxon>
        <taxon>Bacilli</taxon>
        <taxon>Bacillales</taxon>
        <taxon>Paenibacillaceae</taxon>
        <taxon>Paenibacillus</taxon>
    </lineage>
</organism>
<dbReference type="Pfam" id="PF15978">
    <property type="entry name" value="TnsD"/>
    <property type="match status" value="1"/>
</dbReference>
<accession>A0ABW9XT77</accession>
<dbReference type="Pfam" id="PF06527">
    <property type="entry name" value="TniQ"/>
    <property type="match status" value="1"/>
</dbReference>
<protein>
    <recommendedName>
        <fullName evidence="5">Transposon Tn7 transposition protein TnsD C-termianl domain-containing protein</fullName>
    </recommendedName>
</protein>
<dbReference type="RefSeq" id="WP_161744344.1">
    <property type="nucleotide sequence ID" value="NZ_JAAAMV010000012.1"/>
</dbReference>
<feature type="domain" description="TniQ" evidence="1">
    <location>
        <begin position="5"/>
        <end position="159"/>
    </location>
</feature>
<comment type="caution">
    <text evidence="3">The sequence shown here is derived from an EMBL/GenBank/DDBJ whole genome shotgun (WGS) entry which is preliminary data.</text>
</comment>
<evidence type="ECO:0000259" key="1">
    <source>
        <dbReference type="Pfam" id="PF06527"/>
    </source>
</evidence>
<evidence type="ECO:0000313" key="4">
    <source>
        <dbReference type="Proteomes" id="UP000665561"/>
    </source>
</evidence>
<dbReference type="EMBL" id="JAAAMV010000012">
    <property type="protein sequence ID" value="NBD25544.1"/>
    <property type="molecule type" value="Genomic_DNA"/>
</dbReference>
<dbReference type="InterPro" id="IPR009492">
    <property type="entry name" value="TniQ"/>
</dbReference>
<evidence type="ECO:0008006" key="5">
    <source>
        <dbReference type="Google" id="ProtNLM"/>
    </source>
</evidence>
<evidence type="ECO:0000313" key="3">
    <source>
        <dbReference type="EMBL" id="NBD25544.1"/>
    </source>
</evidence>